<protein>
    <submittedName>
        <fullName evidence="2">Helix-turn-helix domain-containing protein</fullName>
    </submittedName>
</protein>
<keyword evidence="3" id="KW-1185">Reference proteome</keyword>
<dbReference type="InterPro" id="IPR009061">
    <property type="entry name" value="DNA-bd_dom_put_sf"/>
</dbReference>
<comment type="caution">
    <text evidence="2">The sequence shown here is derived from an EMBL/GenBank/DDBJ whole genome shotgun (WGS) entry which is preliminary data.</text>
</comment>
<dbReference type="Proteomes" id="UP001597467">
    <property type="component" value="Unassembled WGS sequence"/>
</dbReference>
<dbReference type="EMBL" id="JBHULM010000007">
    <property type="protein sequence ID" value="MFD2541355.1"/>
    <property type="molecule type" value="Genomic_DNA"/>
</dbReference>
<proteinExistence type="predicted"/>
<name>A0ABW5K0I2_9FLAO</name>
<dbReference type="RefSeq" id="WP_379900981.1">
    <property type="nucleotide sequence ID" value="NZ_JBHULM010000007.1"/>
</dbReference>
<reference evidence="3" key="1">
    <citation type="journal article" date="2019" name="Int. J. Syst. Evol. Microbiol.">
        <title>The Global Catalogue of Microorganisms (GCM) 10K type strain sequencing project: providing services to taxonomists for standard genome sequencing and annotation.</title>
        <authorList>
            <consortium name="The Broad Institute Genomics Platform"/>
            <consortium name="The Broad Institute Genome Sequencing Center for Infectious Disease"/>
            <person name="Wu L."/>
            <person name="Ma J."/>
        </authorList>
    </citation>
    <scope>NUCLEOTIDE SEQUENCE [LARGE SCALE GENOMIC DNA]</scope>
    <source>
        <strain evidence="3">KCTC 42808</strain>
    </source>
</reference>
<organism evidence="2 3">
    <name type="scientific">Lacinutrix gracilariae</name>
    <dbReference type="NCBI Taxonomy" id="1747198"/>
    <lineage>
        <taxon>Bacteria</taxon>
        <taxon>Pseudomonadati</taxon>
        <taxon>Bacteroidota</taxon>
        <taxon>Flavobacteriia</taxon>
        <taxon>Flavobacteriales</taxon>
        <taxon>Flavobacteriaceae</taxon>
        <taxon>Lacinutrix</taxon>
    </lineage>
</organism>
<evidence type="ECO:0000259" key="1">
    <source>
        <dbReference type="Pfam" id="PF12728"/>
    </source>
</evidence>
<sequence>MEAIILSVQQYKELVNRLDVLNKKLEENQKSPEDTFLDNQEFLQLMNISKRTAQTWRDDGIVSFSQIGSKIYYRMSDVQKLLDKNYKKAFKPNKRDYTTNI</sequence>
<accession>A0ABW5K0I2</accession>
<evidence type="ECO:0000313" key="3">
    <source>
        <dbReference type="Proteomes" id="UP001597467"/>
    </source>
</evidence>
<dbReference type="Pfam" id="PF12728">
    <property type="entry name" value="HTH_17"/>
    <property type="match status" value="1"/>
</dbReference>
<evidence type="ECO:0000313" key="2">
    <source>
        <dbReference type="EMBL" id="MFD2541355.1"/>
    </source>
</evidence>
<dbReference type="SUPFAM" id="SSF46955">
    <property type="entry name" value="Putative DNA-binding domain"/>
    <property type="match status" value="1"/>
</dbReference>
<dbReference type="PANTHER" id="PTHR34585">
    <property type="match status" value="1"/>
</dbReference>
<gene>
    <name evidence="2" type="ORF">ACFSSB_03425</name>
</gene>
<dbReference type="PANTHER" id="PTHR34585:SF22">
    <property type="entry name" value="HELIX-TURN-HELIX DOMAIN-CONTAINING PROTEIN"/>
    <property type="match status" value="1"/>
</dbReference>
<dbReference type="InterPro" id="IPR041657">
    <property type="entry name" value="HTH_17"/>
</dbReference>
<feature type="domain" description="Helix-turn-helix" evidence="1">
    <location>
        <begin position="37"/>
        <end position="85"/>
    </location>
</feature>